<evidence type="ECO:0000313" key="2">
    <source>
        <dbReference type="EMBL" id="RAJ26396.1"/>
    </source>
</evidence>
<dbReference type="AlphaFoldDB" id="A0A327SBH9"/>
<evidence type="ECO:0000259" key="1">
    <source>
        <dbReference type="PROSITE" id="PS50160"/>
    </source>
</evidence>
<dbReference type="GO" id="GO:0006310">
    <property type="term" value="P:DNA recombination"/>
    <property type="evidence" value="ECO:0007669"/>
    <property type="project" value="InterPro"/>
</dbReference>
<dbReference type="PROSITE" id="PS50160">
    <property type="entry name" value="DNA_LIGASE_A3"/>
    <property type="match status" value="1"/>
</dbReference>
<dbReference type="GO" id="GO:0006281">
    <property type="term" value="P:DNA repair"/>
    <property type="evidence" value="ECO:0007669"/>
    <property type="project" value="InterPro"/>
</dbReference>
<dbReference type="RefSeq" id="WP_111635232.1">
    <property type="nucleotide sequence ID" value="NZ_QLLR01000023.1"/>
</dbReference>
<dbReference type="GO" id="GO:0003910">
    <property type="term" value="F:DNA ligase (ATP) activity"/>
    <property type="evidence" value="ECO:0007669"/>
    <property type="project" value="InterPro"/>
</dbReference>
<dbReference type="OrthoDB" id="1149023at2"/>
<protein>
    <recommendedName>
        <fullName evidence="1">ATP-dependent DNA ligase family profile domain-containing protein</fullName>
    </recommendedName>
</protein>
<evidence type="ECO:0000313" key="3">
    <source>
        <dbReference type="Proteomes" id="UP000249754"/>
    </source>
</evidence>
<sequence length="395" mass="45357">MKNLLMLFSFLSPAQISCGQQTPPARKAPIPVKVPITDSNPEKITAQNYIQKEVKSVQPGSQGYEYYFSISPKECYYEILINDVPVYRHFEDGGVSSPVCLNPYINHSGAQTFTYRLYPQNTGADEGSLKKLTAETYLNIKLFARKEADRINAYKNQKMVFNHTKATSADGHTFPGAGKNFYEYTITFQAEVPYKLLGTDDSQDLSKLDQKTLLSKTQTAYQYYWKLIKDKKMNDYFRMGFKSDVAEIQSCYLKAEDLEAVEEADKFHFLIPKFKLANMKDYQMHLYGNRVIVFTSEGKPDFDIIQLYNGHESPIQYCVFGLLWLDGHDLMGMPLVKRKELLKSLVSKNPVLKFSERRLQLKDMPGILEIKGVRNRQIPICKSGTRYKRCPYSLG</sequence>
<organism evidence="2 3">
    <name type="scientific">Pedobacter cryoconitis</name>
    <dbReference type="NCBI Taxonomy" id="188932"/>
    <lineage>
        <taxon>Bacteria</taxon>
        <taxon>Pseudomonadati</taxon>
        <taxon>Bacteroidota</taxon>
        <taxon>Sphingobacteriia</taxon>
        <taxon>Sphingobacteriales</taxon>
        <taxon>Sphingobacteriaceae</taxon>
        <taxon>Pedobacter</taxon>
    </lineage>
</organism>
<reference evidence="2 3" key="1">
    <citation type="submission" date="2018-06" db="EMBL/GenBank/DDBJ databases">
        <title>Genomic Encyclopedia of Archaeal and Bacterial Type Strains, Phase II (KMG-II): from individual species to whole genera.</title>
        <authorList>
            <person name="Goeker M."/>
        </authorList>
    </citation>
    <scope>NUCLEOTIDE SEQUENCE [LARGE SCALE GENOMIC DNA]</scope>
    <source>
        <strain evidence="2 3">DSM 14825</strain>
    </source>
</reference>
<comment type="caution">
    <text evidence="2">The sequence shown here is derived from an EMBL/GenBank/DDBJ whole genome shotgun (WGS) entry which is preliminary data.</text>
</comment>
<feature type="domain" description="ATP-dependent DNA ligase family profile" evidence="1">
    <location>
        <begin position="308"/>
        <end position="354"/>
    </location>
</feature>
<dbReference type="Gene3D" id="3.30.470.30">
    <property type="entry name" value="DNA ligase/mRNA capping enzyme"/>
    <property type="match status" value="1"/>
</dbReference>
<dbReference type="InterPro" id="IPR012310">
    <property type="entry name" value="DNA_ligase_ATP-dep_cent"/>
</dbReference>
<dbReference type="EMBL" id="QLLR01000023">
    <property type="protein sequence ID" value="RAJ26396.1"/>
    <property type="molecule type" value="Genomic_DNA"/>
</dbReference>
<name>A0A327SBH9_9SPHI</name>
<dbReference type="GO" id="GO:0005524">
    <property type="term" value="F:ATP binding"/>
    <property type="evidence" value="ECO:0007669"/>
    <property type="project" value="InterPro"/>
</dbReference>
<dbReference type="SUPFAM" id="SSF56091">
    <property type="entry name" value="DNA ligase/mRNA capping enzyme, catalytic domain"/>
    <property type="match status" value="1"/>
</dbReference>
<gene>
    <name evidence="2" type="ORF">LY11_03840</name>
</gene>
<proteinExistence type="predicted"/>
<dbReference type="Proteomes" id="UP000249754">
    <property type="component" value="Unassembled WGS sequence"/>
</dbReference>
<accession>A0A327SBH9</accession>